<evidence type="ECO:0000256" key="1">
    <source>
        <dbReference type="ARBA" id="ARBA00001933"/>
    </source>
</evidence>
<keyword evidence="6 7" id="KW-0368">Histidine biosynthesis</keyword>
<dbReference type="RefSeq" id="WP_057869189.1">
    <property type="nucleotide sequence ID" value="NZ_AZDX01000007.1"/>
</dbReference>
<keyword evidence="4 7" id="KW-0808">Transferase</keyword>
<comment type="catalytic activity">
    <reaction evidence="7">
        <text>L-histidinol phosphate + 2-oxoglutarate = 3-(imidazol-4-yl)-2-oxopropyl phosphate + L-glutamate</text>
        <dbReference type="Rhea" id="RHEA:23744"/>
        <dbReference type="ChEBI" id="CHEBI:16810"/>
        <dbReference type="ChEBI" id="CHEBI:29985"/>
        <dbReference type="ChEBI" id="CHEBI:57766"/>
        <dbReference type="ChEBI" id="CHEBI:57980"/>
        <dbReference type="EC" id="2.6.1.9"/>
    </reaction>
</comment>
<dbReference type="OrthoDB" id="9813612at2"/>
<dbReference type="Proteomes" id="UP000051448">
    <property type="component" value="Unassembled WGS sequence"/>
</dbReference>
<evidence type="ECO:0000256" key="3">
    <source>
        <dbReference type="ARBA" id="ARBA00022576"/>
    </source>
</evidence>
<dbReference type="Pfam" id="PF00155">
    <property type="entry name" value="Aminotran_1_2"/>
    <property type="match status" value="1"/>
</dbReference>
<evidence type="ECO:0000313" key="10">
    <source>
        <dbReference type="Proteomes" id="UP000051448"/>
    </source>
</evidence>
<dbReference type="GO" id="GO:0000105">
    <property type="term" value="P:L-histidine biosynthetic process"/>
    <property type="evidence" value="ECO:0007669"/>
    <property type="project" value="UniProtKB-UniRule"/>
</dbReference>
<comment type="caution">
    <text evidence="9">The sequence shown here is derived from an EMBL/GenBank/DDBJ whole genome shotgun (WGS) entry which is preliminary data.</text>
</comment>
<keyword evidence="7" id="KW-0028">Amino-acid biosynthesis</keyword>
<feature type="modified residue" description="N6-(pyridoxal phosphate)lysine" evidence="7">
    <location>
        <position position="229"/>
    </location>
</feature>
<organism evidence="9 10">
    <name type="scientific">Liquorilactobacillus hordei DSM 19519</name>
    <dbReference type="NCBI Taxonomy" id="1423759"/>
    <lineage>
        <taxon>Bacteria</taxon>
        <taxon>Bacillati</taxon>
        <taxon>Bacillota</taxon>
        <taxon>Bacilli</taxon>
        <taxon>Lactobacillales</taxon>
        <taxon>Lactobacillaceae</taxon>
        <taxon>Liquorilactobacillus</taxon>
    </lineage>
</organism>
<keyword evidence="10" id="KW-1185">Reference proteome</keyword>
<dbReference type="GO" id="GO:0004400">
    <property type="term" value="F:histidinol-phosphate transaminase activity"/>
    <property type="evidence" value="ECO:0007669"/>
    <property type="project" value="UniProtKB-UniRule"/>
</dbReference>
<dbReference type="UniPathway" id="UPA00031">
    <property type="reaction ID" value="UER00012"/>
</dbReference>
<keyword evidence="5 7" id="KW-0663">Pyridoxal phosphate</keyword>
<dbReference type="InterPro" id="IPR015421">
    <property type="entry name" value="PyrdxlP-dep_Trfase_major"/>
</dbReference>
<evidence type="ECO:0000256" key="2">
    <source>
        <dbReference type="ARBA" id="ARBA00011738"/>
    </source>
</evidence>
<protein>
    <recommendedName>
        <fullName evidence="7">Histidinol-phosphate aminotransferase</fullName>
        <ecNumber evidence="7">2.6.1.9</ecNumber>
    </recommendedName>
    <alternativeName>
        <fullName evidence="7">Imidazole acetol-phosphate transaminase</fullName>
    </alternativeName>
</protein>
<dbReference type="EMBL" id="AZDX01000007">
    <property type="protein sequence ID" value="KRL07233.1"/>
    <property type="molecule type" value="Genomic_DNA"/>
</dbReference>
<dbReference type="InterPro" id="IPR015422">
    <property type="entry name" value="PyrdxlP-dep_Trfase_small"/>
</dbReference>
<dbReference type="PANTHER" id="PTHR43643">
    <property type="entry name" value="HISTIDINOL-PHOSPHATE AMINOTRANSFERASE 2"/>
    <property type="match status" value="1"/>
</dbReference>
<dbReference type="PANTHER" id="PTHR43643:SF3">
    <property type="entry name" value="HISTIDINOL-PHOSPHATE AMINOTRANSFERASE"/>
    <property type="match status" value="1"/>
</dbReference>
<dbReference type="SUPFAM" id="SSF53383">
    <property type="entry name" value="PLP-dependent transferases"/>
    <property type="match status" value="1"/>
</dbReference>
<proteinExistence type="inferred from homology"/>
<evidence type="ECO:0000313" key="9">
    <source>
        <dbReference type="EMBL" id="KRL07233.1"/>
    </source>
</evidence>
<sequence>MKESVVSLNLRKQVDDCKPYIAGETEASVLKRYGLNKVVKLGSNENPFGPYKHAKKAMQESLEVVNRYPEDDYVELTATIAKINNLDVTNIALGSGAGNVIETVARLLLDEGDEVLIAKPTYRLYREVSILMGATIREIPVKSDFTYDLEAMEEDITDKTKLIWLCNPNNPTGVINDRKELESFIDRVGDDVWIVLDEAYADFIAGGQRPEIVELLKNKKLIVIRTFSKFYGMAGVRVGYLMAQAAVISAFDTITEPFCVNRTGLFAAKATLLADQEQADRIKNLILDERARMESILNEMGFTVIPSSSNFIFAKLPNDLYSATICEQLMAKGVIIRECDAWGYPAYVRITIGKKEENDFLLNKLADVIEN</sequence>
<dbReference type="EC" id="2.6.1.9" evidence="7"/>
<dbReference type="Gene3D" id="3.40.640.10">
    <property type="entry name" value="Type I PLP-dependent aspartate aminotransferase-like (Major domain)"/>
    <property type="match status" value="1"/>
</dbReference>
<dbReference type="GeneID" id="98311636"/>
<gene>
    <name evidence="7" type="primary">hisC</name>
    <name evidence="9" type="ORF">FC92_GL002009</name>
</gene>
<comment type="pathway">
    <text evidence="7">Amino-acid biosynthesis; L-histidine biosynthesis; L-histidine from 5-phospho-alpha-D-ribose 1-diphosphate: step 7/9.</text>
</comment>
<evidence type="ECO:0000256" key="6">
    <source>
        <dbReference type="ARBA" id="ARBA00023102"/>
    </source>
</evidence>
<dbReference type="InterPro" id="IPR005861">
    <property type="entry name" value="HisP_aminotrans"/>
</dbReference>
<dbReference type="STRING" id="1423759.FC92_GL002009"/>
<evidence type="ECO:0000256" key="5">
    <source>
        <dbReference type="ARBA" id="ARBA00022898"/>
    </source>
</evidence>
<dbReference type="NCBIfam" id="TIGR01141">
    <property type="entry name" value="hisC"/>
    <property type="match status" value="1"/>
</dbReference>
<comment type="similarity">
    <text evidence="7">Belongs to the class-II pyridoxal-phosphate-dependent aminotransferase family. Histidinol-phosphate aminotransferase subfamily.</text>
</comment>
<keyword evidence="3 7" id="KW-0032">Aminotransferase</keyword>
<dbReference type="AlphaFoldDB" id="A0A0R1MHA9"/>
<evidence type="ECO:0000256" key="4">
    <source>
        <dbReference type="ARBA" id="ARBA00022679"/>
    </source>
</evidence>
<comment type="subunit">
    <text evidence="2 7">Homodimer.</text>
</comment>
<feature type="domain" description="Aminotransferase class I/classII large" evidence="8">
    <location>
        <begin position="37"/>
        <end position="364"/>
    </location>
</feature>
<dbReference type="GO" id="GO:0030170">
    <property type="term" value="F:pyridoxal phosphate binding"/>
    <property type="evidence" value="ECO:0007669"/>
    <property type="project" value="InterPro"/>
</dbReference>
<name>A0A0R1MHA9_9LACO</name>
<dbReference type="InterPro" id="IPR015424">
    <property type="entry name" value="PyrdxlP-dep_Trfase"/>
</dbReference>
<reference evidence="9 10" key="1">
    <citation type="journal article" date="2015" name="Genome Announc.">
        <title>Expanding the biotechnology potential of lactobacilli through comparative genomics of 213 strains and associated genera.</title>
        <authorList>
            <person name="Sun Z."/>
            <person name="Harris H.M."/>
            <person name="McCann A."/>
            <person name="Guo C."/>
            <person name="Argimon S."/>
            <person name="Zhang W."/>
            <person name="Yang X."/>
            <person name="Jeffery I.B."/>
            <person name="Cooney J.C."/>
            <person name="Kagawa T.F."/>
            <person name="Liu W."/>
            <person name="Song Y."/>
            <person name="Salvetti E."/>
            <person name="Wrobel A."/>
            <person name="Rasinkangas P."/>
            <person name="Parkhill J."/>
            <person name="Rea M.C."/>
            <person name="O'Sullivan O."/>
            <person name="Ritari J."/>
            <person name="Douillard F.P."/>
            <person name="Paul Ross R."/>
            <person name="Yang R."/>
            <person name="Briner A.E."/>
            <person name="Felis G.E."/>
            <person name="de Vos W.M."/>
            <person name="Barrangou R."/>
            <person name="Klaenhammer T.R."/>
            <person name="Caufield P.W."/>
            <person name="Cui Y."/>
            <person name="Zhang H."/>
            <person name="O'Toole P.W."/>
        </authorList>
    </citation>
    <scope>NUCLEOTIDE SEQUENCE [LARGE SCALE GENOMIC DNA]</scope>
    <source>
        <strain evidence="9 10">DSM 19519</strain>
    </source>
</reference>
<accession>A0A0R1MHA9</accession>
<dbReference type="InterPro" id="IPR050106">
    <property type="entry name" value="HistidinolP_aminotransfase"/>
</dbReference>
<evidence type="ECO:0000256" key="7">
    <source>
        <dbReference type="HAMAP-Rule" id="MF_01023"/>
    </source>
</evidence>
<dbReference type="Gene3D" id="3.90.1150.10">
    <property type="entry name" value="Aspartate Aminotransferase, domain 1"/>
    <property type="match status" value="1"/>
</dbReference>
<evidence type="ECO:0000259" key="8">
    <source>
        <dbReference type="Pfam" id="PF00155"/>
    </source>
</evidence>
<dbReference type="CDD" id="cd00609">
    <property type="entry name" value="AAT_like"/>
    <property type="match status" value="1"/>
</dbReference>
<dbReference type="PATRIC" id="fig|1423759.3.peg.2101"/>
<dbReference type="HAMAP" id="MF_01023">
    <property type="entry name" value="HisC_aminotrans_2"/>
    <property type="match status" value="1"/>
</dbReference>
<dbReference type="InterPro" id="IPR004839">
    <property type="entry name" value="Aminotransferase_I/II_large"/>
</dbReference>
<comment type="cofactor">
    <cofactor evidence="1 7">
        <name>pyridoxal 5'-phosphate</name>
        <dbReference type="ChEBI" id="CHEBI:597326"/>
    </cofactor>
</comment>